<dbReference type="Gene3D" id="3.30.70.20">
    <property type="match status" value="1"/>
</dbReference>
<evidence type="ECO:0000256" key="2">
    <source>
        <dbReference type="ARBA" id="ARBA00022723"/>
    </source>
</evidence>
<dbReference type="PANTHER" id="PTHR36923">
    <property type="entry name" value="FERREDOXIN"/>
    <property type="match status" value="1"/>
</dbReference>
<protein>
    <recommendedName>
        <fullName evidence="6">Ferredoxin</fullName>
    </recommendedName>
</protein>
<keyword evidence="3 6" id="KW-0249">Electron transport</keyword>
<evidence type="ECO:0000256" key="3">
    <source>
        <dbReference type="ARBA" id="ARBA00022982"/>
    </source>
</evidence>
<dbReference type="Proteomes" id="UP000229385">
    <property type="component" value="Unassembled WGS sequence"/>
</dbReference>
<feature type="domain" description="4Fe-4S ferredoxin-type" evidence="7">
    <location>
        <begin position="6"/>
        <end position="34"/>
    </location>
</feature>
<keyword evidence="1 6" id="KW-0813">Transport</keyword>
<evidence type="ECO:0000259" key="7">
    <source>
        <dbReference type="PROSITE" id="PS51379"/>
    </source>
</evidence>
<evidence type="ECO:0000256" key="6">
    <source>
        <dbReference type="RuleBase" id="RU368020"/>
    </source>
</evidence>
<keyword evidence="2 6" id="KW-0479">Metal-binding</keyword>
<dbReference type="InterPro" id="IPR051269">
    <property type="entry name" value="Fe-S_cluster_ET"/>
</dbReference>
<dbReference type="InterPro" id="IPR017896">
    <property type="entry name" value="4Fe4S_Fe-S-bd"/>
</dbReference>
<dbReference type="GO" id="GO:0005506">
    <property type="term" value="F:iron ion binding"/>
    <property type="evidence" value="ECO:0007669"/>
    <property type="project" value="UniProtKB-UniRule"/>
</dbReference>
<dbReference type="PANTHER" id="PTHR36923:SF3">
    <property type="entry name" value="FERREDOXIN"/>
    <property type="match status" value="1"/>
</dbReference>
<dbReference type="Pfam" id="PF13459">
    <property type="entry name" value="Fer4_15"/>
    <property type="match status" value="1"/>
</dbReference>
<evidence type="ECO:0000256" key="1">
    <source>
        <dbReference type="ARBA" id="ARBA00022448"/>
    </source>
</evidence>
<evidence type="ECO:0000256" key="5">
    <source>
        <dbReference type="ARBA" id="ARBA00023014"/>
    </source>
</evidence>
<gene>
    <name evidence="8" type="ORF">CO174_02190</name>
</gene>
<dbReference type="AlphaFoldDB" id="A0A2M7XCN2"/>
<evidence type="ECO:0000313" key="9">
    <source>
        <dbReference type="Proteomes" id="UP000229385"/>
    </source>
</evidence>
<dbReference type="PROSITE" id="PS51379">
    <property type="entry name" value="4FE4S_FER_2"/>
    <property type="match status" value="1"/>
</dbReference>
<evidence type="ECO:0000256" key="4">
    <source>
        <dbReference type="ARBA" id="ARBA00023004"/>
    </source>
</evidence>
<dbReference type="PRINTS" id="PR00352">
    <property type="entry name" value="3FE4SFRDOXIN"/>
</dbReference>
<keyword evidence="4 6" id="KW-0408">Iron</keyword>
<dbReference type="EMBL" id="PFWU01000028">
    <property type="protein sequence ID" value="PJA45634.1"/>
    <property type="molecule type" value="Genomic_DNA"/>
</dbReference>
<evidence type="ECO:0000313" key="8">
    <source>
        <dbReference type="EMBL" id="PJA45634.1"/>
    </source>
</evidence>
<comment type="function">
    <text evidence="6">Ferredoxins are iron-sulfur proteins that transfer electrons in a wide variety of metabolic reactions.</text>
</comment>
<organism evidence="8 9">
    <name type="scientific">Candidatus Uhrbacteria bacterium CG_4_9_14_3_um_filter_50_9</name>
    <dbReference type="NCBI Taxonomy" id="1975035"/>
    <lineage>
        <taxon>Bacteria</taxon>
        <taxon>Candidatus Uhriibacteriota</taxon>
    </lineage>
</organism>
<keyword evidence="5 6" id="KW-0411">Iron-sulfur</keyword>
<dbReference type="GO" id="GO:0051536">
    <property type="term" value="F:iron-sulfur cluster binding"/>
    <property type="evidence" value="ECO:0007669"/>
    <property type="project" value="UniProtKB-KW"/>
</dbReference>
<reference evidence="9" key="1">
    <citation type="submission" date="2017-09" db="EMBL/GenBank/DDBJ databases">
        <title>Depth-based differentiation of microbial function through sediment-hosted aquifers and enrichment of novel symbionts in the deep terrestrial subsurface.</title>
        <authorList>
            <person name="Probst A.J."/>
            <person name="Ladd B."/>
            <person name="Jarett J.K."/>
            <person name="Geller-Mcgrath D.E."/>
            <person name="Sieber C.M.K."/>
            <person name="Emerson J.B."/>
            <person name="Anantharaman K."/>
            <person name="Thomas B.C."/>
            <person name="Malmstrom R."/>
            <person name="Stieglmeier M."/>
            <person name="Klingl A."/>
            <person name="Woyke T."/>
            <person name="Ryan C.M."/>
            <person name="Banfield J.F."/>
        </authorList>
    </citation>
    <scope>NUCLEOTIDE SEQUENCE [LARGE SCALE GENOMIC DNA]</scope>
</reference>
<proteinExistence type="predicted"/>
<dbReference type="InterPro" id="IPR001080">
    <property type="entry name" value="3Fe4S_ferredoxin"/>
</dbReference>
<sequence>MIMPKIRVRVDEDLCIGAASCVTIAPETFQLNEDNKAWVLDHGEEPGGSTYERWLEVTEDEKENILLGAQSCPTLAIFIYEEDGTQIFPEM</sequence>
<dbReference type="SUPFAM" id="SSF54862">
    <property type="entry name" value="4Fe-4S ferredoxins"/>
    <property type="match status" value="1"/>
</dbReference>
<accession>A0A2M7XCN2</accession>
<comment type="caution">
    <text evidence="8">The sequence shown here is derived from an EMBL/GenBank/DDBJ whole genome shotgun (WGS) entry which is preliminary data.</text>
</comment>
<name>A0A2M7XCN2_9BACT</name>
<dbReference type="GO" id="GO:0009055">
    <property type="term" value="F:electron transfer activity"/>
    <property type="evidence" value="ECO:0007669"/>
    <property type="project" value="UniProtKB-UniRule"/>
</dbReference>